<evidence type="ECO:0008006" key="4">
    <source>
        <dbReference type="Google" id="ProtNLM"/>
    </source>
</evidence>
<evidence type="ECO:0000313" key="3">
    <source>
        <dbReference type="Proteomes" id="UP001218895"/>
    </source>
</evidence>
<dbReference type="Proteomes" id="UP001218895">
    <property type="component" value="Chromosome"/>
</dbReference>
<keyword evidence="3" id="KW-1185">Reference proteome</keyword>
<feature type="transmembrane region" description="Helical" evidence="1">
    <location>
        <begin position="201"/>
        <end position="221"/>
    </location>
</feature>
<keyword evidence="1" id="KW-0812">Transmembrane</keyword>
<sequence length="224" mass="24194">MKKIITVLLSFGLLLMLLPSSAVAATIGGDQAWFNVHCNVDGAAVYFDGDYKGVTFDKILTVPVYTTATPYKTITVEMDGYTTWTDDISGYPEMGDTLDVYATINPVPTPVPTMIGGDMGFYTVYCNVDGASVYFDSDYKGTISNGELTVSVYTTGTPYSTYQVKMQGYDTFTGQITDYPAKGEIVKLHASLTPSTNPTPAPVSIFVVVMGLVAAGFVFFVRKN</sequence>
<reference evidence="2" key="1">
    <citation type="submission" date="2022-01" db="EMBL/GenBank/DDBJ databases">
        <title>Complete genome of Methanomicrobium antiquum DSM 21220.</title>
        <authorList>
            <person name="Chen S.-C."/>
            <person name="You Y.-T."/>
            <person name="Zhou Y.-Z."/>
            <person name="Lai M.-C."/>
        </authorList>
    </citation>
    <scope>NUCLEOTIDE SEQUENCE</scope>
    <source>
        <strain evidence="2">DSM 21220</strain>
    </source>
</reference>
<name>A0AAF0FLU6_9EURY</name>
<gene>
    <name evidence="2" type="ORF">L1994_07375</name>
</gene>
<dbReference type="RefSeq" id="WP_278098815.1">
    <property type="nucleotide sequence ID" value="NZ_CP091092.1"/>
</dbReference>
<dbReference type="AlphaFoldDB" id="A0AAF0FLU6"/>
<evidence type="ECO:0000313" key="2">
    <source>
        <dbReference type="EMBL" id="WFN35977.1"/>
    </source>
</evidence>
<keyword evidence="1" id="KW-1133">Transmembrane helix</keyword>
<accession>A0AAF0FLU6</accession>
<dbReference type="GeneID" id="79950207"/>
<keyword evidence="1" id="KW-0472">Membrane</keyword>
<proteinExistence type="predicted"/>
<organism evidence="2 3">
    <name type="scientific">Methanomicrobium antiquum</name>
    <dbReference type="NCBI Taxonomy" id="487686"/>
    <lineage>
        <taxon>Archaea</taxon>
        <taxon>Methanobacteriati</taxon>
        <taxon>Methanobacteriota</taxon>
        <taxon>Stenosarchaea group</taxon>
        <taxon>Methanomicrobia</taxon>
        <taxon>Methanomicrobiales</taxon>
        <taxon>Methanomicrobiaceae</taxon>
        <taxon>Methanomicrobium</taxon>
    </lineage>
</organism>
<dbReference type="KEGG" id="manq:L1994_07375"/>
<evidence type="ECO:0000256" key="1">
    <source>
        <dbReference type="SAM" id="Phobius"/>
    </source>
</evidence>
<protein>
    <recommendedName>
        <fullName evidence="4">PEGA domain-containing protein</fullName>
    </recommendedName>
</protein>
<dbReference type="EMBL" id="CP091092">
    <property type="protein sequence ID" value="WFN35977.1"/>
    <property type="molecule type" value="Genomic_DNA"/>
</dbReference>